<evidence type="ECO:0000259" key="1">
    <source>
        <dbReference type="Pfam" id="PF06985"/>
    </source>
</evidence>
<reference evidence="2" key="1">
    <citation type="submission" date="2013-05" db="EMBL/GenBank/DDBJ databases">
        <title>Draft genome sequences of six wheat associated Fusarium spp. isolates.</title>
        <authorList>
            <person name="Moolhuijzen P.M."/>
            <person name="Manners J.M."/>
            <person name="Wilcox S."/>
            <person name="Bellgard M.I."/>
            <person name="Gardiner D.M."/>
        </authorList>
    </citation>
    <scope>NUCLEOTIDE SEQUENCE</scope>
    <source>
        <strain evidence="2">CS3069</strain>
    </source>
</reference>
<dbReference type="Pfam" id="PF06985">
    <property type="entry name" value="HET"/>
    <property type="match status" value="1"/>
</dbReference>
<name>A0A090N5Q8_9HYPO</name>
<gene>
    <name evidence="2" type="ORF">BN850_0084860</name>
</gene>
<sequence length="754" mass="85795">MTRFCSDCQNILRTVDQIFTDGLFDDSVHDVYASNLFTGRFEGWVKAATEGTCDLCVMTYFPRYTNQRSNLLDEIPGNDEMFWQLNAALGEWVQLALRSSIGHYLGIDVYFQRRSMTDEQGNKAISPEIESKLMIILPTVLQLKALGGEAGSSTWGPRTVKALRNWIDGCISSHDQCKVLSESALPKRLLDVSPSGITADVPVTIDDINSLTIDALPQVKLCQTSDFPSTIKYLTLSHCWGKSVSMKLSNEFLPVYAHQIPLCDLLSSEAKVFREAIWVTRCLGYRYLWIDALCINQEDENEKSVEISRVDQIFSGGTANLSATSASSGADGMIFNRKYNLYELFRCEWKDPTTQKTLVRTQQEEKDYLVVGLPGENVPEEPVNKRAWVFQERILAPRVIYFCRDHILRECTREIVPELSDYSPWISAIKLPGSFGIKLPSESMVGIDEVSTEKKDWCYRFRVLIQHYSSTLLTFPEDRLASIAGIAKAISIRGGFGEDQYFAGLWAHDLPRTLIWQARNHVGKGKWNPEHVGYISPSWSWASCEAHALLYTWKPSDPWESLVTMSRVWTIPATPGSVHFGALRDGAMVLKGKAVQIHRKRISDAFLISIRDGHPKFAEELYFEARRPRKPSELDEDMEGTMKEVMIYWDRFTRASERETLPARQIDVSMDLNSWAELEPEVLYFLPVGQATTREPFDKEDSLVIEGLVLDRDDDTGKFRRVGMFDTYAPYPFGFSEELRLRLLKVPETELTIV</sequence>
<protein>
    <submittedName>
        <fullName evidence="2">WGS project CBMI000000000 data, contig CS3069_c002497</fullName>
    </submittedName>
</protein>
<dbReference type="AlphaFoldDB" id="A0A090N5Q8"/>
<feature type="domain" description="Heterokaryon incompatibility" evidence="1">
    <location>
        <begin position="233"/>
        <end position="392"/>
    </location>
</feature>
<dbReference type="PANTHER" id="PTHR33112:SF16">
    <property type="entry name" value="HETEROKARYON INCOMPATIBILITY DOMAIN-CONTAINING PROTEIN"/>
    <property type="match status" value="1"/>
</dbReference>
<dbReference type="PANTHER" id="PTHR33112">
    <property type="entry name" value="DOMAIN PROTEIN, PUTATIVE-RELATED"/>
    <property type="match status" value="1"/>
</dbReference>
<proteinExistence type="predicted"/>
<dbReference type="InterPro" id="IPR010730">
    <property type="entry name" value="HET"/>
</dbReference>
<dbReference type="EMBL" id="CBMI010002495">
    <property type="protein sequence ID" value="CEG04956.1"/>
    <property type="molecule type" value="Genomic_DNA"/>
</dbReference>
<accession>A0A090N5Q8</accession>
<comment type="caution">
    <text evidence="2">The sequence shown here is derived from an EMBL/GenBank/DDBJ whole genome shotgun (WGS) entry which is preliminary data.</text>
</comment>
<organism evidence="2">
    <name type="scientific">Fusarium clavum</name>
    <dbReference type="NCBI Taxonomy" id="2594811"/>
    <lineage>
        <taxon>Eukaryota</taxon>
        <taxon>Fungi</taxon>
        <taxon>Dikarya</taxon>
        <taxon>Ascomycota</taxon>
        <taxon>Pezizomycotina</taxon>
        <taxon>Sordariomycetes</taxon>
        <taxon>Hypocreomycetidae</taxon>
        <taxon>Hypocreales</taxon>
        <taxon>Nectriaceae</taxon>
        <taxon>Fusarium</taxon>
        <taxon>Fusarium incarnatum-equiseti species complex</taxon>
    </lineage>
</organism>
<evidence type="ECO:0000313" key="2">
    <source>
        <dbReference type="EMBL" id="CEG04956.1"/>
    </source>
</evidence>